<organism evidence="2 3">
    <name type="scientific">Ficus carica</name>
    <name type="common">Common fig</name>
    <dbReference type="NCBI Taxonomy" id="3494"/>
    <lineage>
        <taxon>Eukaryota</taxon>
        <taxon>Viridiplantae</taxon>
        <taxon>Streptophyta</taxon>
        <taxon>Embryophyta</taxon>
        <taxon>Tracheophyta</taxon>
        <taxon>Spermatophyta</taxon>
        <taxon>Magnoliopsida</taxon>
        <taxon>eudicotyledons</taxon>
        <taxon>Gunneridae</taxon>
        <taxon>Pentapetalae</taxon>
        <taxon>rosids</taxon>
        <taxon>fabids</taxon>
        <taxon>Rosales</taxon>
        <taxon>Moraceae</taxon>
        <taxon>Ficeae</taxon>
        <taxon>Ficus</taxon>
    </lineage>
</organism>
<dbReference type="Proteomes" id="UP001187192">
    <property type="component" value="Unassembled WGS sequence"/>
</dbReference>
<name>A0AA88D4Z4_FICCA</name>
<sequence>MGEVPESDVFAVVDDAVGVEVAVGDEEANNDVDKKGELAGDVQEEEVLREASEEPKLQRSEE</sequence>
<dbReference type="AlphaFoldDB" id="A0AA88D4Z4"/>
<protein>
    <submittedName>
        <fullName evidence="2">Uncharacterized protein</fullName>
    </submittedName>
</protein>
<dbReference type="EMBL" id="BTGU01000022">
    <property type="protein sequence ID" value="GMN46088.1"/>
    <property type="molecule type" value="Genomic_DNA"/>
</dbReference>
<evidence type="ECO:0000313" key="2">
    <source>
        <dbReference type="EMBL" id="GMN46088.1"/>
    </source>
</evidence>
<accession>A0AA88D4Z4</accession>
<evidence type="ECO:0000313" key="3">
    <source>
        <dbReference type="Proteomes" id="UP001187192"/>
    </source>
</evidence>
<reference evidence="2" key="1">
    <citation type="submission" date="2023-07" db="EMBL/GenBank/DDBJ databases">
        <title>draft genome sequence of fig (Ficus carica).</title>
        <authorList>
            <person name="Takahashi T."/>
            <person name="Nishimura K."/>
        </authorList>
    </citation>
    <scope>NUCLEOTIDE SEQUENCE</scope>
</reference>
<gene>
    <name evidence="2" type="ORF">TIFTF001_015274</name>
</gene>
<evidence type="ECO:0000256" key="1">
    <source>
        <dbReference type="SAM" id="MobiDB-lite"/>
    </source>
</evidence>
<comment type="caution">
    <text evidence="2">The sequence shown here is derived from an EMBL/GenBank/DDBJ whole genome shotgun (WGS) entry which is preliminary data.</text>
</comment>
<feature type="region of interest" description="Disordered" evidence="1">
    <location>
        <begin position="23"/>
        <end position="62"/>
    </location>
</feature>
<keyword evidence="3" id="KW-1185">Reference proteome</keyword>
<proteinExistence type="predicted"/>
<feature type="compositionally biased region" description="Basic and acidic residues" evidence="1">
    <location>
        <begin position="46"/>
        <end position="62"/>
    </location>
</feature>